<dbReference type="Proteomes" id="UP000192940">
    <property type="component" value="Chromosome I"/>
</dbReference>
<dbReference type="InterPro" id="IPR011951">
    <property type="entry name" value="HAD-SF_hydro_IA_YjjG/PynA"/>
</dbReference>
<dbReference type="InterPro" id="IPR006439">
    <property type="entry name" value="HAD-SF_hydro_IA"/>
</dbReference>
<dbReference type="AlphaFoldDB" id="A0A1X7HIC2"/>
<dbReference type="RefSeq" id="WP_208914494.1">
    <property type="nucleotide sequence ID" value="NZ_LT840184.1"/>
</dbReference>
<keyword evidence="1" id="KW-0378">Hydrolase</keyword>
<dbReference type="InterPro" id="IPR036412">
    <property type="entry name" value="HAD-like_sf"/>
</dbReference>
<gene>
    <name evidence="1" type="ORF">SAMN05661091_3666</name>
</gene>
<dbReference type="InterPro" id="IPR041492">
    <property type="entry name" value="HAD_2"/>
</dbReference>
<keyword evidence="2" id="KW-1185">Reference proteome</keyword>
<dbReference type="NCBIfam" id="TIGR01549">
    <property type="entry name" value="HAD-SF-IA-v1"/>
    <property type="match status" value="1"/>
</dbReference>
<dbReference type="SUPFAM" id="SSF56784">
    <property type="entry name" value="HAD-like"/>
    <property type="match status" value="1"/>
</dbReference>
<dbReference type="EMBL" id="LT840184">
    <property type="protein sequence ID" value="SMF87228.1"/>
    <property type="molecule type" value="Genomic_DNA"/>
</dbReference>
<sequence length="237" mass="27684">MRVNYKAIIFDLDNTLLDYDQSERICMKQALADHGLNDDLEWDEFWTVFGPINFKYWMDRNLNNHKIYQVLEHSFTDTFQALKRKNTEPQAISKTYWNLFSSTCHLEPNADTILESLHGQYKLGVISNGIGDAQRKRLTVGKLYQYFDTLIISDEVNCWKPDHRIFEHALKALDVRENEVLYIGDSLTDDYLGATNAGIDFCFYNGRGLTLQRDQNPKYMINNLMEIMKLLESGMKV</sequence>
<dbReference type="GO" id="GO:0008253">
    <property type="term" value="F:5'-nucleotidase activity"/>
    <property type="evidence" value="ECO:0007669"/>
    <property type="project" value="InterPro"/>
</dbReference>
<accession>A0A1X7HIC2</accession>
<dbReference type="SFLD" id="SFLDG01129">
    <property type="entry name" value="C1.5:_HAD__Beta-PGM__Phosphata"/>
    <property type="match status" value="1"/>
</dbReference>
<dbReference type="InterPro" id="IPR023214">
    <property type="entry name" value="HAD_sf"/>
</dbReference>
<evidence type="ECO:0000313" key="1">
    <source>
        <dbReference type="EMBL" id="SMF87228.1"/>
    </source>
</evidence>
<proteinExistence type="predicted"/>
<organism evidence="1 2">
    <name type="scientific">Paenibacillus uliginis N3/975</name>
    <dbReference type="NCBI Taxonomy" id="1313296"/>
    <lineage>
        <taxon>Bacteria</taxon>
        <taxon>Bacillati</taxon>
        <taxon>Bacillota</taxon>
        <taxon>Bacilli</taxon>
        <taxon>Bacillales</taxon>
        <taxon>Paenibacillaceae</taxon>
        <taxon>Paenibacillus</taxon>
    </lineage>
</organism>
<dbReference type="Pfam" id="PF13419">
    <property type="entry name" value="HAD_2"/>
    <property type="match status" value="1"/>
</dbReference>
<dbReference type="InterPro" id="IPR023198">
    <property type="entry name" value="PGP-like_dom2"/>
</dbReference>
<dbReference type="STRING" id="1313296.SAMN05661091_3666"/>
<protein>
    <submittedName>
        <fullName evidence="1">Putative hydrolase of the HAD superfamily</fullName>
    </submittedName>
</protein>
<dbReference type="PANTHER" id="PTHR47478">
    <property type="match status" value="1"/>
</dbReference>
<dbReference type="PANTHER" id="PTHR47478:SF1">
    <property type="entry name" value="PYRIMIDINE 5'-NUCLEOTIDASE YJJG"/>
    <property type="match status" value="1"/>
</dbReference>
<evidence type="ECO:0000313" key="2">
    <source>
        <dbReference type="Proteomes" id="UP000192940"/>
    </source>
</evidence>
<reference evidence="1 2" key="1">
    <citation type="submission" date="2017-04" db="EMBL/GenBank/DDBJ databases">
        <authorList>
            <person name="Afonso C.L."/>
            <person name="Miller P.J."/>
            <person name="Scott M.A."/>
            <person name="Spackman E."/>
            <person name="Goraichik I."/>
            <person name="Dimitrov K.M."/>
            <person name="Suarez D.L."/>
            <person name="Swayne D.E."/>
        </authorList>
    </citation>
    <scope>NUCLEOTIDE SEQUENCE [LARGE SCALE GENOMIC DNA]</scope>
    <source>
        <strain evidence="1 2">N3/975</strain>
    </source>
</reference>
<dbReference type="InterPro" id="IPR052550">
    <property type="entry name" value="Pyrimidine_5'-ntase_YjjG"/>
</dbReference>
<name>A0A1X7HIC2_9BACL</name>
<dbReference type="NCBIfam" id="TIGR02254">
    <property type="entry name" value="YjjG_YfnB"/>
    <property type="match status" value="1"/>
</dbReference>
<dbReference type="SFLD" id="SFLDS00003">
    <property type="entry name" value="Haloacid_Dehalogenase"/>
    <property type="match status" value="1"/>
</dbReference>
<dbReference type="Gene3D" id="1.10.150.240">
    <property type="entry name" value="Putative phosphatase, domain 2"/>
    <property type="match status" value="1"/>
</dbReference>
<dbReference type="Gene3D" id="3.40.50.1000">
    <property type="entry name" value="HAD superfamily/HAD-like"/>
    <property type="match status" value="1"/>
</dbReference>